<feature type="region of interest" description="Disordered" evidence="1">
    <location>
        <begin position="247"/>
        <end position="274"/>
    </location>
</feature>
<comment type="caution">
    <text evidence="3">The sequence shown here is derived from an EMBL/GenBank/DDBJ whole genome shotgun (WGS) entry which is preliminary data.</text>
</comment>
<dbReference type="InterPro" id="IPR038332">
    <property type="entry name" value="PPE_sf"/>
</dbReference>
<dbReference type="Gene3D" id="1.20.1260.20">
    <property type="entry name" value="PPE superfamily"/>
    <property type="match status" value="1"/>
</dbReference>
<evidence type="ECO:0000259" key="2">
    <source>
        <dbReference type="Pfam" id="PF25547"/>
    </source>
</evidence>
<dbReference type="Pfam" id="PF25547">
    <property type="entry name" value="WXG100_2"/>
    <property type="match status" value="1"/>
</dbReference>
<reference evidence="3 4" key="1">
    <citation type="submission" date="2017-12" db="EMBL/GenBank/DDBJ databases">
        <title>Sequencing the genomes of 1000 Actinobacteria strains.</title>
        <authorList>
            <person name="Klenk H.-P."/>
        </authorList>
    </citation>
    <scope>NUCLEOTIDE SEQUENCE [LARGE SCALE GENOMIC DNA]</scope>
    <source>
        <strain evidence="3 4">DSM 45165</strain>
    </source>
</reference>
<name>A0A2N3WC72_9PSEU</name>
<proteinExistence type="predicted"/>
<accession>A0A2N3WC72</accession>
<dbReference type="EMBL" id="PJMY01000003">
    <property type="protein sequence ID" value="PKV91447.1"/>
    <property type="molecule type" value="Genomic_DNA"/>
</dbReference>
<dbReference type="RefSeq" id="WP_101435498.1">
    <property type="nucleotide sequence ID" value="NZ_PJMY01000003.1"/>
</dbReference>
<dbReference type="InterPro" id="IPR057746">
    <property type="entry name" value="CpnT-like_N"/>
</dbReference>
<evidence type="ECO:0000313" key="4">
    <source>
        <dbReference type="Proteomes" id="UP000233750"/>
    </source>
</evidence>
<evidence type="ECO:0000313" key="3">
    <source>
        <dbReference type="EMBL" id="PKV91447.1"/>
    </source>
</evidence>
<organism evidence="3 4">
    <name type="scientific">Amycolatopsis echigonensis</name>
    <dbReference type="NCBI Taxonomy" id="2576905"/>
    <lineage>
        <taxon>Bacteria</taxon>
        <taxon>Bacillati</taxon>
        <taxon>Actinomycetota</taxon>
        <taxon>Actinomycetes</taxon>
        <taxon>Pseudonocardiales</taxon>
        <taxon>Pseudonocardiaceae</taxon>
        <taxon>Amycolatopsis</taxon>
    </lineage>
</organism>
<evidence type="ECO:0000256" key="1">
    <source>
        <dbReference type="SAM" id="MobiDB-lite"/>
    </source>
</evidence>
<protein>
    <recommendedName>
        <fullName evidence="2">Outer membrane channel protein CpnT-like N-terminal domain-containing protein</fullName>
    </recommendedName>
</protein>
<dbReference type="OrthoDB" id="3681508at2"/>
<keyword evidence="4" id="KW-1185">Reference proteome</keyword>
<dbReference type="AlphaFoldDB" id="A0A2N3WC72"/>
<feature type="domain" description="Outer membrane channel protein CpnT-like N-terminal" evidence="2">
    <location>
        <begin position="73"/>
        <end position="162"/>
    </location>
</feature>
<gene>
    <name evidence="3" type="ORF">ATK30_2221</name>
</gene>
<feature type="region of interest" description="Disordered" evidence="1">
    <location>
        <begin position="342"/>
        <end position="385"/>
    </location>
</feature>
<sequence length="385" mass="37855">MTGESGSVVDAASAGVENLADSALAGLDKAGPLGDLAKPVVSALRNVWEGYFGAPIPPGGTNWNAYTHQQLYQMLWDKADVGDVSTVAAEWQRHGSEMRAHADSLKEQQGTLHENWSGQAAERASGRLGALGERASGIGDRAGTVGGAAQNAGDSLAVARNTMPKPPGDPTGGAVAAAAAGAGAGAVIGGILGAGAGGIGAGPGALMGAAIGAVAGGGASLFAANVAAAEQKAEAVHVMQRYEASLHKSSRAINPPPAGATTADSYGADESTSASSYVGPLGGAGAGTGAGSGMPWGALTTATPVESGLSVGFRSALGMEGAMLARNAAMAEMAAARAANGNGMMPGRGANASEEEEEEHKNKMPVLDQPLLNPEDKTISPVIGL</sequence>
<dbReference type="Proteomes" id="UP000233750">
    <property type="component" value="Unassembled WGS sequence"/>
</dbReference>